<reference evidence="1" key="1">
    <citation type="submission" date="2018-02" db="EMBL/GenBank/DDBJ databases">
        <title>Rhizophora mucronata_Transcriptome.</title>
        <authorList>
            <person name="Meera S.P."/>
            <person name="Sreeshan A."/>
            <person name="Augustine A."/>
        </authorList>
    </citation>
    <scope>NUCLEOTIDE SEQUENCE</scope>
    <source>
        <tissue evidence="1">Leaf</tissue>
    </source>
</reference>
<dbReference type="PROSITE" id="PS51257">
    <property type="entry name" value="PROKAR_LIPOPROTEIN"/>
    <property type="match status" value="1"/>
</dbReference>
<accession>A0A2P2MK50</accession>
<dbReference type="AlphaFoldDB" id="A0A2P2MK50"/>
<organism evidence="1">
    <name type="scientific">Rhizophora mucronata</name>
    <name type="common">Asiatic mangrove</name>
    <dbReference type="NCBI Taxonomy" id="61149"/>
    <lineage>
        <taxon>Eukaryota</taxon>
        <taxon>Viridiplantae</taxon>
        <taxon>Streptophyta</taxon>
        <taxon>Embryophyta</taxon>
        <taxon>Tracheophyta</taxon>
        <taxon>Spermatophyta</taxon>
        <taxon>Magnoliopsida</taxon>
        <taxon>eudicotyledons</taxon>
        <taxon>Gunneridae</taxon>
        <taxon>Pentapetalae</taxon>
        <taxon>rosids</taxon>
        <taxon>fabids</taxon>
        <taxon>Malpighiales</taxon>
        <taxon>Rhizophoraceae</taxon>
        <taxon>Rhizophora</taxon>
    </lineage>
</organism>
<evidence type="ECO:0000313" key="1">
    <source>
        <dbReference type="EMBL" id="MBX30562.1"/>
    </source>
</evidence>
<protein>
    <submittedName>
        <fullName evidence="1">Vacuolar protein sorting-associated protein 29</fullName>
    </submittedName>
</protein>
<dbReference type="EMBL" id="GGEC01050078">
    <property type="protein sequence ID" value="MBX30562.1"/>
    <property type="molecule type" value="Transcribed_RNA"/>
</dbReference>
<proteinExistence type="predicted"/>
<name>A0A2P2MK50_RHIMU</name>
<sequence length="58" mass="6307">MPRSPGYSMGRLGFASNAPAAAGCGHTCHRPYTSVHSLQTRGGCCYKPRVCHWCIQCH</sequence>